<dbReference type="Pfam" id="PF01336">
    <property type="entry name" value="tRNA_anti-codon"/>
    <property type="match status" value="1"/>
</dbReference>
<dbReference type="InterPro" id="IPR004364">
    <property type="entry name" value="Aa-tRNA-synt_II"/>
</dbReference>
<dbReference type="FunFam" id="3.30.930.10:FF:000016">
    <property type="entry name" value="Asparagine--tRNA ligase"/>
    <property type="match status" value="1"/>
</dbReference>
<dbReference type="GO" id="GO:0005524">
    <property type="term" value="F:ATP binding"/>
    <property type="evidence" value="ECO:0007669"/>
    <property type="project" value="UniProtKB-UniRule"/>
</dbReference>
<dbReference type="InterPro" id="IPR012340">
    <property type="entry name" value="NA-bd_OB-fold"/>
</dbReference>
<dbReference type="CDD" id="cd00776">
    <property type="entry name" value="AsxRS_core"/>
    <property type="match status" value="1"/>
</dbReference>
<keyword evidence="6 7" id="KW-0030">Aminoacyl-tRNA synthetase</keyword>
<dbReference type="AlphaFoldDB" id="A0A2Z3LEC9"/>
<dbReference type="PANTHER" id="PTHR22594">
    <property type="entry name" value="ASPARTYL/LYSYL-TRNA SYNTHETASE"/>
    <property type="match status" value="1"/>
</dbReference>
<dbReference type="GO" id="GO:0003676">
    <property type="term" value="F:nucleic acid binding"/>
    <property type="evidence" value="ECO:0007669"/>
    <property type="project" value="InterPro"/>
</dbReference>
<dbReference type="Gene3D" id="2.40.50.140">
    <property type="entry name" value="Nucleic acid-binding proteins"/>
    <property type="match status" value="1"/>
</dbReference>
<dbReference type="NCBIfam" id="NF003037">
    <property type="entry name" value="PRK03932.1"/>
    <property type="match status" value="1"/>
</dbReference>
<dbReference type="InterPro" id="IPR004522">
    <property type="entry name" value="Asn-tRNA-ligase"/>
</dbReference>
<dbReference type="NCBIfam" id="TIGR00457">
    <property type="entry name" value="asnS"/>
    <property type="match status" value="1"/>
</dbReference>
<evidence type="ECO:0000256" key="6">
    <source>
        <dbReference type="ARBA" id="ARBA00023146"/>
    </source>
</evidence>
<dbReference type="SUPFAM" id="SSF50249">
    <property type="entry name" value="Nucleic acid-binding proteins"/>
    <property type="match status" value="1"/>
</dbReference>
<dbReference type="EC" id="6.1.1.22" evidence="7"/>
<dbReference type="KEGG" id="cher:DK880_00767"/>
<dbReference type="GO" id="GO:0004816">
    <property type="term" value="F:asparagine-tRNA ligase activity"/>
    <property type="evidence" value="ECO:0007669"/>
    <property type="project" value="UniProtKB-UniRule"/>
</dbReference>
<reference evidence="9 10" key="1">
    <citation type="submission" date="2018-05" db="EMBL/GenBank/DDBJ databases">
        <title>Candidatus Cardinium hertigii Genome Assembly.</title>
        <authorList>
            <person name="Showmaker K.C."/>
            <person name="Walden K.O."/>
            <person name="Fields C.J."/>
            <person name="Lambert K.N."/>
            <person name="Hudson M.E."/>
        </authorList>
    </citation>
    <scope>NUCLEOTIDE SEQUENCE [LARGE SCALE GENOMIC DNA]</scope>
    <source>
        <strain evidence="10">cHgTN10</strain>
    </source>
</reference>
<dbReference type="GO" id="GO:0006421">
    <property type="term" value="P:asparaginyl-tRNA aminoacylation"/>
    <property type="evidence" value="ECO:0007669"/>
    <property type="project" value="UniProtKB-UniRule"/>
</dbReference>
<keyword evidence="10" id="KW-1185">Reference proteome</keyword>
<evidence type="ECO:0000256" key="2">
    <source>
        <dbReference type="ARBA" id="ARBA00022598"/>
    </source>
</evidence>
<evidence type="ECO:0000259" key="8">
    <source>
        <dbReference type="PROSITE" id="PS50862"/>
    </source>
</evidence>
<accession>A0A2Z3LEC9</accession>
<proteinExistence type="inferred from homology"/>
<dbReference type="InterPro" id="IPR004365">
    <property type="entry name" value="NA-bd_OB_tRNA"/>
</dbReference>
<keyword evidence="5 7" id="KW-0648">Protein biosynthesis</keyword>
<dbReference type="PROSITE" id="PS50862">
    <property type="entry name" value="AA_TRNA_LIGASE_II"/>
    <property type="match status" value="1"/>
</dbReference>
<dbReference type="InterPro" id="IPR002312">
    <property type="entry name" value="Asp/Asn-tRNA-synth_IIb"/>
</dbReference>
<dbReference type="Pfam" id="PF00152">
    <property type="entry name" value="tRNA-synt_2"/>
    <property type="match status" value="1"/>
</dbReference>
<dbReference type="InterPro" id="IPR006195">
    <property type="entry name" value="aa-tRNA-synth_II"/>
</dbReference>
<dbReference type="CDD" id="cd04318">
    <property type="entry name" value="EcAsnRS_like_N"/>
    <property type="match status" value="1"/>
</dbReference>
<keyword evidence="7" id="KW-0963">Cytoplasm</keyword>
<keyword evidence="3 7" id="KW-0547">Nucleotide-binding</keyword>
<evidence type="ECO:0000313" key="10">
    <source>
        <dbReference type="Proteomes" id="UP000245872"/>
    </source>
</evidence>
<gene>
    <name evidence="7 9" type="primary">asnS</name>
    <name evidence="9" type="ORF">DK880_00767</name>
</gene>
<evidence type="ECO:0000256" key="1">
    <source>
        <dbReference type="ARBA" id="ARBA00008226"/>
    </source>
</evidence>
<dbReference type="GO" id="GO:0005737">
    <property type="term" value="C:cytoplasm"/>
    <property type="evidence" value="ECO:0007669"/>
    <property type="project" value="UniProtKB-SubCell"/>
</dbReference>
<keyword evidence="2 7" id="KW-0436">Ligase</keyword>
<comment type="subunit">
    <text evidence="7">Homodimer.</text>
</comment>
<dbReference type="EMBL" id="CP029619">
    <property type="protein sequence ID" value="AWN82076.1"/>
    <property type="molecule type" value="Genomic_DNA"/>
</dbReference>
<evidence type="ECO:0000256" key="5">
    <source>
        <dbReference type="ARBA" id="ARBA00022917"/>
    </source>
</evidence>
<dbReference type="PRINTS" id="PR01042">
    <property type="entry name" value="TRNASYNTHASP"/>
</dbReference>
<comment type="catalytic activity">
    <reaction evidence="7">
        <text>tRNA(Asn) + L-asparagine + ATP = L-asparaginyl-tRNA(Asn) + AMP + diphosphate + H(+)</text>
        <dbReference type="Rhea" id="RHEA:11180"/>
        <dbReference type="Rhea" id="RHEA-COMP:9659"/>
        <dbReference type="Rhea" id="RHEA-COMP:9674"/>
        <dbReference type="ChEBI" id="CHEBI:15378"/>
        <dbReference type="ChEBI" id="CHEBI:30616"/>
        <dbReference type="ChEBI" id="CHEBI:33019"/>
        <dbReference type="ChEBI" id="CHEBI:58048"/>
        <dbReference type="ChEBI" id="CHEBI:78442"/>
        <dbReference type="ChEBI" id="CHEBI:78515"/>
        <dbReference type="ChEBI" id="CHEBI:456215"/>
        <dbReference type="EC" id="6.1.1.22"/>
    </reaction>
</comment>
<keyword evidence="4 7" id="KW-0067">ATP-binding</keyword>
<evidence type="ECO:0000313" key="9">
    <source>
        <dbReference type="EMBL" id="AWN82076.1"/>
    </source>
</evidence>
<dbReference type="SUPFAM" id="SSF55681">
    <property type="entry name" value="Class II aaRS and biotin synthetases"/>
    <property type="match status" value="1"/>
</dbReference>
<organism evidence="9 10">
    <name type="scientific">Candidatus Cardinium hertigii</name>
    <dbReference type="NCBI Taxonomy" id="247481"/>
    <lineage>
        <taxon>Bacteria</taxon>
        <taxon>Pseudomonadati</taxon>
        <taxon>Bacteroidota</taxon>
        <taxon>Cytophagia</taxon>
        <taxon>Cytophagales</taxon>
        <taxon>Amoebophilaceae</taxon>
        <taxon>Candidatus Cardinium</taxon>
    </lineage>
</organism>
<dbReference type="HAMAP" id="MF_00534">
    <property type="entry name" value="Asn_tRNA_synth"/>
    <property type="match status" value="1"/>
</dbReference>
<comment type="similarity">
    <text evidence="1 7">Belongs to the class-II aminoacyl-tRNA synthetase family.</text>
</comment>
<evidence type="ECO:0000256" key="3">
    <source>
        <dbReference type="ARBA" id="ARBA00022741"/>
    </source>
</evidence>
<name>A0A2Z3LEC9_9BACT</name>
<comment type="subcellular location">
    <subcellularLocation>
        <location evidence="7">Cytoplasm</location>
    </subcellularLocation>
</comment>
<evidence type="ECO:0000256" key="4">
    <source>
        <dbReference type="ARBA" id="ARBA00022840"/>
    </source>
</evidence>
<dbReference type="RefSeq" id="WP_420886308.1">
    <property type="nucleotide sequence ID" value="NZ_CP029619.1"/>
</dbReference>
<evidence type="ECO:0000256" key="7">
    <source>
        <dbReference type="HAMAP-Rule" id="MF_00534"/>
    </source>
</evidence>
<sequence length="473" mass="53061">MASRIKIKKLLQSPPNSETVTAKGWIRTKRVSKQTVFLTINDGSCQQDLQVVLSPAQLPENLLNQIGTGASVAITGFMVASMGEKQNVELHGQQMVVLGDAPKYPLQPKAHSLEFLRTLLHLRFRTRTFGAIFRIRHVISYAIHRFFHERGFIYLHTPIITAADAEGAGALFQVTSPNPTAQAAAGPSDPTEAFFKEIAHLTVSGQLAAEAAVMGLHSVYTFGPTFRAENSNTSRHLAEFWMVEPEVAFNDLDDTIALAEELVKALLDALLANCSEELKWLEQRTIRNINEPSPQLPLLERLTFVRETPFTRITYTEAIDILMDALPNKNGTFAYPIKSWGSDLQSEHERYLVEQHFQRPVIVTDYPKGLKAFYMRQNDDNKTVAAMDLLFPGVGEIIGGSQREERMDYLTAAMQRMHISLADLNWYLDTRRFGTIPHSGFGMGLERFMLFATGMENIRDVIPFPRTPGHIAC</sequence>
<dbReference type="Proteomes" id="UP000245872">
    <property type="component" value="Chromosome"/>
</dbReference>
<dbReference type="InterPro" id="IPR045864">
    <property type="entry name" value="aa-tRNA-synth_II/BPL/LPL"/>
</dbReference>
<dbReference type="Gene3D" id="3.30.930.10">
    <property type="entry name" value="Bira Bifunctional Protein, Domain 2"/>
    <property type="match status" value="1"/>
</dbReference>
<feature type="domain" description="Aminoacyl-transfer RNA synthetases class-II family profile" evidence="8">
    <location>
        <begin position="133"/>
        <end position="463"/>
    </location>
</feature>
<protein>
    <recommendedName>
        <fullName evidence="7">Asparagine--tRNA ligase</fullName>
        <ecNumber evidence="7">6.1.1.22</ecNumber>
    </recommendedName>
    <alternativeName>
        <fullName evidence="7">Asparaginyl-tRNA synthetase</fullName>
        <shortName evidence="7">AsnRS</shortName>
    </alternativeName>
</protein>
<dbReference type="PANTHER" id="PTHR22594:SF34">
    <property type="entry name" value="ASPARAGINE--TRNA LIGASE, MITOCHONDRIAL-RELATED"/>
    <property type="match status" value="1"/>
</dbReference>